<gene>
    <name evidence="1" type="ORF">BA177_10290</name>
</gene>
<keyword evidence="2" id="KW-1185">Reference proteome</keyword>
<dbReference type="AlphaFoldDB" id="A0A193LGF7"/>
<dbReference type="Proteomes" id="UP000092695">
    <property type="component" value="Chromosome"/>
</dbReference>
<dbReference type="EMBL" id="CP016268">
    <property type="protein sequence ID" value="ANO51543.1"/>
    <property type="molecule type" value="Genomic_DNA"/>
</dbReference>
<evidence type="ECO:0000313" key="2">
    <source>
        <dbReference type="Proteomes" id="UP000092695"/>
    </source>
</evidence>
<evidence type="ECO:0000313" key="1">
    <source>
        <dbReference type="EMBL" id="ANO51543.1"/>
    </source>
</evidence>
<name>A0A193LGF7_9GAMM</name>
<proteinExistence type="predicted"/>
<organism evidence="1 2">
    <name type="scientific">Woeseia oceani</name>
    <dbReference type="NCBI Taxonomy" id="1548547"/>
    <lineage>
        <taxon>Bacteria</taxon>
        <taxon>Pseudomonadati</taxon>
        <taxon>Pseudomonadota</taxon>
        <taxon>Gammaproteobacteria</taxon>
        <taxon>Woeseiales</taxon>
        <taxon>Woeseiaceae</taxon>
        <taxon>Woeseia</taxon>
    </lineage>
</organism>
<reference evidence="1 2" key="1">
    <citation type="submission" date="2016-06" db="EMBL/GenBank/DDBJ databases">
        <title>Complete genome sequence of a deep-branching marine Gamma Proteobacterium Woeseia oceani type strain XK5.</title>
        <authorList>
            <person name="Mu D."/>
            <person name="Du Z."/>
        </authorList>
    </citation>
    <scope>NUCLEOTIDE SEQUENCE [LARGE SCALE GENOMIC DNA]</scope>
    <source>
        <strain evidence="1 2">XK5</strain>
    </source>
</reference>
<accession>A0A193LGF7</accession>
<protein>
    <recommendedName>
        <fullName evidence="3">DUF3352 domain-containing protein</fullName>
    </recommendedName>
</protein>
<evidence type="ECO:0008006" key="3">
    <source>
        <dbReference type="Google" id="ProtNLM"/>
    </source>
</evidence>
<dbReference type="KEGG" id="woc:BA177_10290"/>
<dbReference type="STRING" id="1548547.BA177_10290"/>
<sequence>MLLSLVAACSKKPDEMPAADSPMLQYVAADTPYLFGVLRPMPEDLADKLEPRVDKLLQGYQTLVRAIAVDGLESADIADDEVEASREHAAVILDKMANLFSVSGLRNAGIGRESTFAIYGVGLAPVLRINLTDGDAFERTFAEIETDAGSKMSTAQIDNQDYRFAGDDEATFILARFGNQLVATVIPTGISDDSLRRVLGLTKPESSIADSGKLEQMSKEYGFTAHGIGFVDFRRIADTFLTEPTGINAELLERAEFNSVSLSAVCKAEFSALADIAPRLLTGYTELNAKRIASNTVLELRSDIASGLTTLTAPVPGLGSDHGGLFSMGMSIDLLAFRSFYEARLDAMDADPFECGLLSDLQAGVAQGRMVLEQPLPPVAYSLKGFLAVVDDVQGGNVAAKVPPSSIDMRFLLATDNAAGLVAMGSIFSPELAALNLQADGKPVRFDSPLLQAPVEQAWLAMNGSGLALAVGDGGDQRLSSMLAAKAGDPVPFYAMHMDAKRYYAFVAEASEIQPDQDASPEVTQATRDIMLGMSDLFDRLSLVVNFTERGVEMPSVVTLAD</sequence>